<dbReference type="AlphaFoldDB" id="A0A5J4P270"/>
<gene>
    <name evidence="2" type="ORF">DEA37_0011598</name>
</gene>
<keyword evidence="3" id="KW-1185">Reference proteome</keyword>
<evidence type="ECO:0008006" key="4">
    <source>
        <dbReference type="Google" id="ProtNLM"/>
    </source>
</evidence>
<proteinExistence type="predicted"/>
<dbReference type="GO" id="GO:0008017">
    <property type="term" value="F:microtubule binding"/>
    <property type="evidence" value="ECO:0007669"/>
    <property type="project" value="InterPro"/>
</dbReference>
<feature type="region of interest" description="Disordered" evidence="1">
    <location>
        <begin position="1"/>
        <end position="32"/>
    </location>
</feature>
<dbReference type="Proteomes" id="UP000324629">
    <property type="component" value="Unassembled WGS sequence"/>
</dbReference>
<dbReference type="GO" id="GO:1902412">
    <property type="term" value="P:regulation of mitotic cytokinesis"/>
    <property type="evidence" value="ECO:0007669"/>
    <property type="project" value="InterPro"/>
</dbReference>
<dbReference type="InterPro" id="IPR043188">
    <property type="entry name" value="DCDC1"/>
</dbReference>
<dbReference type="GO" id="GO:0030496">
    <property type="term" value="C:midbody"/>
    <property type="evidence" value="ECO:0007669"/>
    <property type="project" value="TreeGrafter"/>
</dbReference>
<protein>
    <recommendedName>
        <fullName evidence="4">Doublecortin domain-containing protein</fullName>
    </recommendedName>
</protein>
<dbReference type="PANTHER" id="PTHR46302:SF3">
    <property type="entry name" value="DOUBLECORTIN DOMAIN-CONTAINING PROTEIN 1"/>
    <property type="match status" value="1"/>
</dbReference>
<evidence type="ECO:0000313" key="2">
    <source>
        <dbReference type="EMBL" id="KAA3681933.1"/>
    </source>
</evidence>
<dbReference type="PANTHER" id="PTHR46302">
    <property type="entry name" value="DOUBLECORTIN DOMAIN-CONTAINING PROTEIN 1"/>
    <property type="match status" value="1"/>
</dbReference>
<name>A0A5J4P270_9TREM</name>
<organism evidence="2 3">
    <name type="scientific">Paragonimus westermani</name>
    <dbReference type="NCBI Taxonomy" id="34504"/>
    <lineage>
        <taxon>Eukaryota</taxon>
        <taxon>Metazoa</taxon>
        <taxon>Spiralia</taxon>
        <taxon>Lophotrochozoa</taxon>
        <taxon>Platyhelminthes</taxon>
        <taxon>Trematoda</taxon>
        <taxon>Digenea</taxon>
        <taxon>Plagiorchiida</taxon>
        <taxon>Troglotremata</taxon>
        <taxon>Troglotrematidae</taxon>
        <taxon>Paragonimus</taxon>
    </lineage>
</organism>
<evidence type="ECO:0000256" key="1">
    <source>
        <dbReference type="SAM" id="MobiDB-lite"/>
    </source>
</evidence>
<dbReference type="EMBL" id="QNGE01000098">
    <property type="protein sequence ID" value="KAA3681933.1"/>
    <property type="molecule type" value="Genomic_DNA"/>
</dbReference>
<sequence>MPIHGFSVDMDPHKRQMSVPTDQESMAVGSKDDSKEIDWSITPIEVWASSGEAFVQLSECLHFQKRIFVYKNQETPSGSVLVWGESLDAILEEARVKLNCQKMPAKLCTLDGEKVSSIKSGLAHLSRCLKPHHSVHFVFVWDQVTRLTDLKQDQLVCLLCSGERFVPNGMHPTEIKANWTRARQTYGSDSTEVVVQSRENPLVGVDPFATTNTNLHKSENLQSDLKRINVYENGKPIRTAQPITGDSLNQLLERTTILLRLPQTAVCFYTRDGMKVRQR</sequence>
<evidence type="ECO:0000313" key="3">
    <source>
        <dbReference type="Proteomes" id="UP000324629"/>
    </source>
</evidence>
<accession>A0A5J4P270</accession>
<reference evidence="2 3" key="1">
    <citation type="journal article" date="2019" name="Gigascience">
        <title>Whole-genome sequence of the oriental lung fluke Paragonimus westermani.</title>
        <authorList>
            <person name="Oey H."/>
            <person name="Zakrzewski M."/>
            <person name="Narain K."/>
            <person name="Devi K.R."/>
            <person name="Agatsuma T."/>
            <person name="Nawaratna S."/>
            <person name="Gobert G.N."/>
            <person name="Jones M.K."/>
            <person name="Ragan M.A."/>
            <person name="McManus D.P."/>
            <person name="Krause L."/>
        </authorList>
    </citation>
    <scope>NUCLEOTIDE SEQUENCE [LARGE SCALE GENOMIC DNA]</scope>
    <source>
        <strain evidence="2 3">IND2009</strain>
    </source>
</reference>
<comment type="caution">
    <text evidence="2">The sequence shown here is derived from an EMBL/GenBank/DDBJ whole genome shotgun (WGS) entry which is preliminary data.</text>
</comment>